<evidence type="ECO:0000313" key="16">
    <source>
        <dbReference type="EMBL" id="KMZ56330.1"/>
    </source>
</evidence>
<keyword evidence="8" id="KW-0067">ATP-binding</keyword>
<dbReference type="GO" id="GO:0005509">
    <property type="term" value="F:calcium ion binding"/>
    <property type="evidence" value="ECO:0007669"/>
    <property type="project" value="InterPro"/>
</dbReference>
<dbReference type="Proteomes" id="UP000036987">
    <property type="component" value="Unassembled WGS sequence"/>
</dbReference>
<comment type="subcellular location">
    <subcellularLocation>
        <location evidence="1">Membrane</location>
        <topology evidence="1">Single-pass type I membrane protein</topology>
    </subcellularLocation>
</comment>
<keyword evidence="6 14" id="KW-0732">Signal</keyword>
<evidence type="ECO:0000256" key="13">
    <source>
        <dbReference type="SAM" id="Phobius"/>
    </source>
</evidence>
<dbReference type="InterPro" id="IPR013695">
    <property type="entry name" value="WAK"/>
</dbReference>
<dbReference type="Gene3D" id="3.30.200.20">
    <property type="entry name" value="Phosphorylase Kinase, domain 1"/>
    <property type="match status" value="1"/>
</dbReference>
<evidence type="ECO:0000256" key="3">
    <source>
        <dbReference type="ARBA" id="ARBA00022536"/>
    </source>
</evidence>
<evidence type="ECO:0000256" key="6">
    <source>
        <dbReference type="ARBA" id="ARBA00022729"/>
    </source>
</evidence>
<dbReference type="OrthoDB" id="4062651at2759"/>
<dbReference type="SMART" id="SM00181">
    <property type="entry name" value="EGF"/>
    <property type="match status" value="2"/>
</dbReference>
<dbReference type="InterPro" id="IPR000152">
    <property type="entry name" value="EGF-type_Asp/Asn_hydroxyl_site"/>
</dbReference>
<sequence length="761" mass="84262">MGDCVWIFLMVVAVGILYVHHTQAQSSGSIAKEGCEDNCGDVRIPFPFGIGGTNCFSSHHFKIECIDSIPYNHGLQVVKIMTNSGKIRSLMKISYVCYDQFGANTLDVQQEIGHDDQSFLFSSTDNIFTAVGCDTIAFITGTRGQNYTGGCISLCANVNDAMENECSGIGCCQSAIPNGLGTYKSNIQSQNNHSDIQGNDCSYAFLTEKNSPYENYTFQTSDLSSMDKNRTFPIICDWVISNQTCEEAKNAGDSKCISVNSHCSDSPSKHGYFCNCNSGYDGSPYLKDGCQDINECEDDSSICGENNCENMIGNYTCTCRDGFSKTDADEKPPYRKNLRCSPVGKNSRSLVLPILVAIASAFLTSSVGIWIYMVRQKRKIAELKQRHFHQNGGSMLERKISSKHGISQDFKLYSKEQVEYATNNYDQSKIIGRGGQGVVYKGKFRYDQRTFAIKKSLVVDGSKVDEFVNEMAILSQINHRNVVKLLGCCLEVEDPLLVYEYIPNGTLYHHIQMHSLPWGIRVSIAAGTASALAYLHSSISVPIIHRDVKSSNILIDLDHTAKLSDFGASKSIPVNVAQVTTLVQGTLGYLDPEYMLTHQLTKKSDVYSFGVVLVELLTGLIPLSYERAESERSIAMLFVSAIKNDRIDQIMDPTILNDATVVQMKQVADIAGRCLKMKGEDRPSMTEISMELETLRATITGSSRHHAWIPNDTQVTRLRTFIEQPVTISSQESGITDDLNTTTLGNLDANDISLIKSQWYR</sequence>
<dbReference type="Gene3D" id="1.10.510.10">
    <property type="entry name" value="Transferase(Phosphotransferase) domain 1"/>
    <property type="match status" value="1"/>
</dbReference>
<protein>
    <submittedName>
        <fullName evidence="16">Putative Kinase</fullName>
    </submittedName>
</protein>
<evidence type="ECO:0000256" key="11">
    <source>
        <dbReference type="ARBA" id="ARBA00023157"/>
    </source>
</evidence>
<keyword evidence="16" id="KW-0418">Kinase</keyword>
<dbReference type="CDD" id="cd00054">
    <property type="entry name" value="EGF_CA"/>
    <property type="match status" value="1"/>
</dbReference>
<dbReference type="PROSITE" id="PS00108">
    <property type="entry name" value="PROTEIN_KINASE_ST"/>
    <property type="match status" value="1"/>
</dbReference>
<dbReference type="SMART" id="SM00220">
    <property type="entry name" value="S_TKc"/>
    <property type="match status" value="1"/>
</dbReference>
<dbReference type="Pfam" id="PF00069">
    <property type="entry name" value="Pkinase"/>
    <property type="match status" value="1"/>
</dbReference>
<keyword evidence="2" id="KW-0723">Serine/threonine-protein kinase</keyword>
<evidence type="ECO:0000313" key="17">
    <source>
        <dbReference type="Proteomes" id="UP000036987"/>
    </source>
</evidence>
<dbReference type="Gene3D" id="2.10.25.10">
    <property type="entry name" value="Laminin"/>
    <property type="match status" value="1"/>
</dbReference>
<dbReference type="InterPro" id="IPR000742">
    <property type="entry name" value="EGF"/>
</dbReference>
<dbReference type="PROSITE" id="PS50011">
    <property type="entry name" value="PROTEIN_KINASE_DOM"/>
    <property type="match status" value="1"/>
</dbReference>
<dbReference type="STRING" id="29655.A0A0K9NK22"/>
<feature type="signal peptide" evidence="14">
    <location>
        <begin position="1"/>
        <end position="24"/>
    </location>
</feature>
<dbReference type="AlphaFoldDB" id="A0A0K9NK22"/>
<dbReference type="InterPro" id="IPR045274">
    <property type="entry name" value="WAK-like"/>
</dbReference>
<dbReference type="InterPro" id="IPR008271">
    <property type="entry name" value="Ser/Thr_kinase_AS"/>
</dbReference>
<dbReference type="PANTHER" id="PTHR27005">
    <property type="entry name" value="WALL-ASSOCIATED RECEPTOR KINASE-LIKE 21"/>
    <property type="match status" value="1"/>
</dbReference>
<reference evidence="17" key="1">
    <citation type="journal article" date="2016" name="Nature">
        <title>The genome of the seagrass Zostera marina reveals angiosperm adaptation to the sea.</title>
        <authorList>
            <person name="Olsen J.L."/>
            <person name="Rouze P."/>
            <person name="Verhelst B."/>
            <person name="Lin Y.-C."/>
            <person name="Bayer T."/>
            <person name="Collen J."/>
            <person name="Dattolo E."/>
            <person name="De Paoli E."/>
            <person name="Dittami S."/>
            <person name="Maumus F."/>
            <person name="Michel G."/>
            <person name="Kersting A."/>
            <person name="Lauritano C."/>
            <person name="Lohaus R."/>
            <person name="Toepel M."/>
            <person name="Tonon T."/>
            <person name="Vanneste K."/>
            <person name="Amirebrahimi M."/>
            <person name="Brakel J."/>
            <person name="Bostroem C."/>
            <person name="Chovatia M."/>
            <person name="Grimwood J."/>
            <person name="Jenkins J.W."/>
            <person name="Jueterbock A."/>
            <person name="Mraz A."/>
            <person name="Stam W.T."/>
            <person name="Tice H."/>
            <person name="Bornberg-Bauer E."/>
            <person name="Green P.J."/>
            <person name="Pearson G.A."/>
            <person name="Procaccini G."/>
            <person name="Duarte C.M."/>
            <person name="Schmutz J."/>
            <person name="Reusch T.B.H."/>
            <person name="Van de Peer Y."/>
        </authorList>
    </citation>
    <scope>NUCLEOTIDE SEQUENCE [LARGE SCALE GENOMIC DNA]</scope>
    <source>
        <strain evidence="17">cv. Finnish</strain>
    </source>
</reference>
<evidence type="ECO:0000259" key="15">
    <source>
        <dbReference type="PROSITE" id="PS50011"/>
    </source>
</evidence>
<keyword evidence="10 13" id="KW-0472">Membrane</keyword>
<dbReference type="PROSITE" id="PS00010">
    <property type="entry name" value="ASX_HYDROXYL"/>
    <property type="match status" value="1"/>
</dbReference>
<dbReference type="SUPFAM" id="SSF57196">
    <property type="entry name" value="EGF/Laminin"/>
    <property type="match status" value="1"/>
</dbReference>
<keyword evidence="3" id="KW-0245">EGF-like domain</keyword>
<dbReference type="GO" id="GO:0004674">
    <property type="term" value="F:protein serine/threonine kinase activity"/>
    <property type="evidence" value="ECO:0007669"/>
    <property type="project" value="UniProtKB-KW"/>
</dbReference>
<dbReference type="CDD" id="cd14066">
    <property type="entry name" value="STKc_IRAK"/>
    <property type="match status" value="1"/>
</dbReference>
<dbReference type="GO" id="GO:0005524">
    <property type="term" value="F:ATP binding"/>
    <property type="evidence" value="ECO:0007669"/>
    <property type="project" value="UniProtKB-KW"/>
</dbReference>
<dbReference type="SMART" id="SM00179">
    <property type="entry name" value="EGF_CA"/>
    <property type="match status" value="1"/>
</dbReference>
<name>A0A0K9NK22_ZOSMR</name>
<accession>A0A0K9NK22</accession>
<dbReference type="InterPro" id="IPR011009">
    <property type="entry name" value="Kinase-like_dom_sf"/>
</dbReference>
<evidence type="ECO:0000256" key="14">
    <source>
        <dbReference type="SAM" id="SignalP"/>
    </source>
</evidence>
<organism evidence="16 17">
    <name type="scientific">Zostera marina</name>
    <name type="common">Eelgrass</name>
    <dbReference type="NCBI Taxonomy" id="29655"/>
    <lineage>
        <taxon>Eukaryota</taxon>
        <taxon>Viridiplantae</taxon>
        <taxon>Streptophyta</taxon>
        <taxon>Embryophyta</taxon>
        <taxon>Tracheophyta</taxon>
        <taxon>Spermatophyta</taxon>
        <taxon>Magnoliopsida</taxon>
        <taxon>Liliopsida</taxon>
        <taxon>Zosteraceae</taxon>
        <taxon>Zostera</taxon>
    </lineage>
</organism>
<dbReference type="FunFam" id="1.10.510.10:FF:000084">
    <property type="entry name" value="Wall-associated receptor kinase 2"/>
    <property type="match status" value="1"/>
</dbReference>
<dbReference type="InterPro" id="IPR001881">
    <property type="entry name" value="EGF-like_Ca-bd_dom"/>
</dbReference>
<dbReference type="InterPro" id="IPR049883">
    <property type="entry name" value="NOTCH1_EGF-like"/>
</dbReference>
<dbReference type="OMA" id="NGCPAIC"/>
<evidence type="ECO:0000256" key="5">
    <source>
        <dbReference type="ARBA" id="ARBA00022692"/>
    </source>
</evidence>
<evidence type="ECO:0000256" key="4">
    <source>
        <dbReference type="ARBA" id="ARBA00022679"/>
    </source>
</evidence>
<dbReference type="PROSITE" id="PS01187">
    <property type="entry name" value="EGF_CA"/>
    <property type="match status" value="1"/>
</dbReference>
<dbReference type="GO" id="GO:0005886">
    <property type="term" value="C:plasma membrane"/>
    <property type="evidence" value="ECO:0000318"/>
    <property type="project" value="GO_Central"/>
</dbReference>
<dbReference type="InterPro" id="IPR000719">
    <property type="entry name" value="Prot_kinase_dom"/>
</dbReference>
<keyword evidence="4" id="KW-0808">Transferase</keyword>
<dbReference type="SUPFAM" id="SSF56112">
    <property type="entry name" value="Protein kinase-like (PK-like)"/>
    <property type="match status" value="1"/>
</dbReference>
<evidence type="ECO:0000256" key="8">
    <source>
        <dbReference type="ARBA" id="ARBA00022840"/>
    </source>
</evidence>
<gene>
    <name evidence="16" type="ORF">ZOSMA_96G00030</name>
</gene>
<evidence type="ECO:0000256" key="9">
    <source>
        <dbReference type="ARBA" id="ARBA00022989"/>
    </source>
</evidence>
<evidence type="ECO:0000256" key="1">
    <source>
        <dbReference type="ARBA" id="ARBA00004479"/>
    </source>
</evidence>
<keyword evidence="5 13" id="KW-0812">Transmembrane</keyword>
<dbReference type="EMBL" id="LFYR01002199">
    <property type="protein sequence ID" value="KMZ56330.1"/>
    <property type="molecule type" value="Genomic_DNA"/>
</dbReference>
<feature type="chain" id="PRO_5005527039" evidence="14">
    <location>
        <begin position="25"/>
        <end position="761"/>
    </location>
</feature>
<keyword evidence="11" id="KW-1015">Disulfide bond</keyword>
<evidence type="ECO:0000256" key="7">
    <source>
        <dbReference type="ARBA" id="ARBA00022741"/>
    </source>
</evidence>
<dbReference type="Pfam" id="PF08488">
    <property type="entry name" value="WAK"/>
    <property type="match status" value="1"/>
</dbReference>
<keyword evidence="9 13" id="KW-1133">Transmembrane helix</keyword>
<keyword evidence="17" id="KW-1185">Reference proteome</keyword>
<feature type="domain" description="Protein kinase" evidence="15">
    <location>
        <begin position="425"/>
        <end position="709"/>
    </location>
</feature>
<evidence type="ECO:0000256" key="12">
    <source>
        <dbReference type="ARBA" id="ARBA00023180"/>
    </source>
</evidence>
<dbReference type="FunFam" id="3.30.200.20:FF:001380">
    <property type="entry name" value="Protein kinase superfamily protein"/>
    <property type="match status" value="1"/>
</dbReference>
<dbReference type="Pfam" id="PF07645">
    <property type="entry name" value="EGF_CA"/>
    <property type="match status" value="1"/>
</dbReference>
<evidence type="ECO:0000256" key="2">
    <source>
        <dbReference type="ARBA" id="ARBA00022527"/>
    </source>
</evidence>
<comment type="caution">
    <text evidence="16">The sequence shown here is derived from an EMBL/GenBank/DDBJ whole genome shotgun (WGS) entry which is preliminary data.</text>
</comment>
<evidence type="ECO:0000256" key="10">
    <source>
        <dbReference type="ARBA" id="ARBA00023136"/>
    </source>
</evidence>
<feature type="transmembrane region" description="Helical" evidence="13">
    <location>
        <begin position="350"/>
        <end position="374"/>
    </location>
</feature>
<dbReference type="GO" id="GO:0007166">
    <property type="term" value="P:cell surface receptor signaling pathway"/>
    <property type="evidence" value="ECO:0000318"/>
    <property type="project" value="GO_Central"/>
</dbReference>
<keyword evidence="12" id="KW-0325">Glycoprotein</keyword>
<keyword evidence="7" id="KW-0547">Nucleotide-binding</keyword>
<dbReference type="PANTHER" id="PTHR27005:SF468">
    <property type="entry name" value="OS01G0310500 PROTEIN"/>
    <property type="match status" value="1"/>
</dbReference>
<dbReference type="InterPro" id="IPR018097">
    <property type="entry name" value="EGF_Ca-bd_CS"/>
</dbReference>
<proteinExistence type="predicted"/>